<dbReference type="OrthoDB" id="4828117at2759"/>
<dbReference type="EMBL" id="FJOG01000008">
    <property type="protein sequence ID" value="CZR56747.1"/>
    <property type="molecule type" value="Genomic_DNA"/>
</dbReference>
<protein>
    <submittedName>
        <fullName evidence="2">Uncharacterized protein</fullName>
    </submittedName>
</protein>
<feature type="region of interest" description="Disordered" evidence="1">
    <location>
        <begin position="1144"/>
        <end position="1247"/>
    </location>
</feature>
<feature type="compositionally biased region" description="Basic and acidic residues" evidence="1">
    <location>
        <begin position="811"/>
        <end position="821"/>
    </location>
</feature>
<feature type="region of interest" description="Disordered" evidence="1">
    <location>
        <begin position="811"/>
        <end position="833"/>
    </location>
</feature>
<feature type="region of interest" description="Disordered" evidence="1">
    <location>
        <begin position="1263"/>
        <end position="1285"/>
    </location>
</feature>
<gene>
    <name evidence="2" type="ORF">PAC_06636</name>
</gene>
<dbReference type="STRING" id="576137.A0A1L7WVF3"/>
<sequence>MPNWKTYESSVRLLSAIVAAHPGLKLNYDEVGRYYGDGAKYKSVWDRMNQISKNAKVLRDAVDAGLDPFTMELNDAPAGKSKPQGKHGCTNEPLAFCSLVDCGPDIAVRFGGDCTKSAIDNRFRRLKSDAKLINDAIKNGIDPITLNIGDTKGEAAMSGKGSSSELARCFGSDCTTSAVQTIWNRRVQPAAKRIRETLKNGGDPKDLPLAFGSGGSNGSSSESLFYTLHTAHLFFCLRRVVSLRQALITTTGIVKAYGGDCTKRGLDAHLSRDIMPNVKAIRDALSRNEDSNEVTLVVGVRNGKAGKEVVACFGSGVTKTGLQHYFTRNIHPNVKLIQAARESKEDPKDLILVENVRDGKPGKGQQAESSPIKHITQTVKFYGSECTQSALLNHMKRDITPNVRALKQAVENQQDPKEVVLMENVRTAGAGKRRLIVLFYFEHIAPFPPVTLSCCSSAVAIRHVFNRTIKPDVKLILDTLAAKGNPEKVMLVSLQKLAGSDGSSEIARCYGAPTKGKDVRNFYDRTIKHDVQLILKTLEGGGNPLDVELAYCSKQKGGGGAPKEISKHFGGNLKGDSYRKAIDINIKPISKAMVNAVKNREDPLQIQIGGESSKETAKHYGGGLKGNALRERFRRDITPFVQPMVDAVRIGQDPLQTVLISEGGKETARCFGGGLKGNALGMQFLRNIKPNAKLMLEALERGEDPYETVIVAGDVKGGGGKEIQKCFGSDATVGGLKFQFATRIKADVKIVNDARQNEIDCKDITLGGGVKSDNEMATFMGEGITGKAISWQFYDRFKPIGDRMAEMKANGEDPGKIDLDSVKGAPGKGQGRKKEVARIMDSDSTPRGFHFQFLKRYKPIGKRQLEMIDAGKDPKDIDLDSIKGIRAIRTKKGPKGQIAAFQHFLTSTFSLHYTASIDSSTEIASIMGSDATPNGIRFQFTDRFKPIAKRQLEMKGAGLDGKDIDLDSVKGGKGQKACADNGGDPLILRMGAGGPGGKDMAKYIGSDCTKGALEWQFRRYRAGAKLQVEAVKNGQDPKDINVDVNPQGKPDGKSNPIALRMDDGTTAYALQHRFRDIKKTAQEMNEAIAKHYNTDNPADGLATGVAVEHQFRPLKKKAEQMKAAIAREYGDGVTGKAVSTYFERAKKDPSWQRANNSSPGADGATPAKAKRGGGAGRGRGKKAAAPPTNGNGVTGGSGEDDDEEGGFDETPSKKTPLNKTKGGRVAKPSSGRPKKAVNYQESDDEEDDMKLVKYEGGDVNGGGFQDINYGNGHNGNGNHSFQEPDFSQGYVNVAEGGENETWYDAGDNDEA</sequence>
<proteinExistence type="predicted"/>
<dbReference type="Proteomes" id="UP000184330">
    <property type="component" value="Unassembled WGS sequence"/>
</dbReference>
<evidence type="ECO:0000313" key="2">
    <source>
        <dbReference type="EMBL" id="CZR56747.1"/>
    </source>
</evidence>
<evidence type="ECO:0000313" key="3">
    <source>
        <dbReference type="Proteomes" id="UP000184330"/>
    </source>
</evidence>
<accession>A0A1L7WVF3</accession>
<reference evidence="2 3" key="1">
    <citation type="submission" date="2016-03" db="EMBL/GenBank/DDBJ databases">
        <authorList>
            <person name="Ploux O."/>
        </authorList>
    </citation>
    <scope>NUCLEOTIDE SEQUENCE [LARGE SCALE GENOMIC DNA]</scope>
    <source>
        <strain evidence="2 3">UAMH 11012</strain>
    </source>
</reference>
<organism evidence="2 3">
    <name type="scientific">Phialocephala subalpina</name>
    <dbReference type="NCBI Taxonomy" id="576137"/>
    <lineage>
        <taxon>Eukaryota</taxon>
        <taxon>Fungi</taxon>
        <taxon>Dikarya</taxon>
        <taxon>Ascomycota</taxon>
        <taxon>Pezizomycotina</taxon>
        <taxon>Leotiomycetes</taxon>
        <taxon>Helotiales</taxon>
        <taxon>Mollisiaceae</taxon>
        <taxon>Phialocephala</taxon>
        <taxon>Phialocephala fortinii species complex</taxon>
    </lineage>
</organism>
<keyword evidence="3" id="KW-1185">Reference proteome</keyword>
<feature type="compositionally biased region" description="Acidic residues" evidence="1">
    <location>
        <begin position="1198"/>
        <end position="1207"/>
    </location>
</feature>
<evidence type="ECO:0000256" key="1">
    <source>
        <dbReference type="SAM" id="MobiDB-lite"/>
    </source>
</evidence>
<name>A0A1L7WVF3_9HELO</name>